<dbReference type="InterPro" id="IPR013083">
    <property type="entry name" value="Znf_RING/FYVE/PHD"/>
</dbReference>
<feature type="domain" description="RING-type" evidence="4">
    <location>
        <begin position="491"/>
        <end position="531"/>
    </location>
</feature>
<dbReference type="InterPro" id="IPR047134">
    <property type="entry name" value="RNF4"/>
</dbReference>
<evidence type="ECO:0000256" key="1">
    <source>
        <dbReference type="ARBA" id="ARBA00022723"/>
    </source>
</evidence>
<dbReference type="Pfam" id="PF13920">
    <property type="entry name" value="zf-C3HC4_3"/>
    <property type="match status" value="1"/>
</dbReference>
<proteinExistence type="predicted"/>
<dbReference type="EMBL" id="MN739305">
    <property type="protein sequence ID" value="QHS97838.1"/>
    <property type="molecule type" value="Genomic_DNA"/>
</dbReference>
<dbReference type="GO" id="GO:0008270">
    <property type="term" value="F:zinc ion binding"/>
    <property type="evidence" value="ECO:0007669"/>
    <property type="project" value="UniProtKB-KW"/>
</dbReference>
<dbReference type="InterPro" id="IPR017907">
    <property type="entry name" value="Znf_RING_CS"/>
</dbReference>
<dbReference type="CDD" id="cd16449">
    <property type="entry name" value="RING-HC"/>
    <property type="match status" value="1"/>
</dbReference>
<keyword evidence="2" id="KW-0863">Zinc-finger</keyword>
<keyword evidence="1" id="KW-0479">Metal-binding</keyword>
<evidence type="ECO:0000313" key="5">
    <source>
        <dbReference type="EMBL" id="QHS97838.1"/>
    </source>
</evidence>
<protein>
    <recommendedName>
        <fullName evidence="4">RING-type domain-containing protein</fullName>
    </recommendedName>
</protein>
<dbReference type="Gene3D" id="3.30.40.10">
    <property type="entry name" value="Zinc/RING finger domain, C3HC4 (zinc finger)"/>
    <property type="match status" value="1"/>
</dbReference>
<dbReference type="AlphaFoldDB" id="A0A6C0C2F4"/>
<organism evidence="5">
    <name type="scientific">viral metagenome</name>
    <dbReference type="NCBI Taxonomy" id="1070528"/>
    <lineage>
        <taxon>unclassified sequences</taxon>
        <taxon>metagenomes</taxon>
        <taxon>organismal metagenomes</taxon>
    </lineage>
</organism>
<dbReference type="PANTHER" id="PTHR23041:SF78">
    <property type="entry name" value="E3 UBIQUITIN-PROTEIN LIGASE RNF4"/>
    <property type="match status" value="1"/>
</dbReference>
<dbReference type="SMART" id="SM00184">
    <property type="entry name" value="RING"/>
    <property type="match status" value="1"/>
</dbReference>
<evidence type="ECO:0000256" key="3">
    <source>
        <dbReference type="ARBA" id="ARBA00022833"/>
    </source>
</evidence>
<dbReference type="PROSITE" id="PS00518">
    <property type="entry name" value="ZF_RING_1"/>
    <property type="match status" value="1"/>
</dbReference>
<evidence type="ECO:0000259" key="4">
    <source>
        <dbReference type="PROSITE" id="PS50089"/>
    </source>
</evidence>
<evidence type="ECO:0000256" key="2">
    <source>
        <dbReference type="ARBA" id="ARBA00022771"/>
    </source>
</evidence>
<accession>A0A6C0C2F4</accession>
<name>A0A6C0C2F4_9ZZZZ</name>
<dbReference type="PANTHER" id="PTHR23041">
    <property type="entry name" value="RING FINGER DOMAIN-CONTAINING"/>
    <property type="match status" value="1"/>
</dbReference>
<reference evidence="5" key="1">
    <citation type="journal article" date="2020" name="Nature">
        <title>Giant virus diversity and host interactions through global metagenomics.</title>
        <authorList>
            <person name="Schulz F."/>
            <person name="Roux S."/>
            <person name="Paez-Espino D."/>
            <person name="Jungbluth S."/>
            <person name="Walsh D.A."/>
            <person name="Denef V.J."/>
            <person name="McMahon K.D."/>
            <person name="Konstantinidis K.T."/>
            <person name="Eloe-Fadrosh E.A."/>
            <person name="Kyrpides N.C."/>
            <person name="Woyke T."/>
        </authorList>
    </citation>
    <scope>NUCLEOTIDE SEQUENCE</scope>
    <source>
        <strain evidence="5">GVMAG-M-3300020182-33</strain>
    </source>
</reference>
<dbReference type="PROSITE" id="PS50089">
    <property type="entry name" value="ZF_RING_2"/>
    <property type="match status" value="1"/>
</dbReference>
<dbReference type="SUPFAM" id="SSF57850">
    <property type="entry name" value="RING/U-box"/>
    <property type="match status" value="1"/>
</dbReference>
<dbReference type="InterPro" id="IPR001841">
    <property type="entry name" value="Znf_RING"/>
</dbReference>
<sequence length="709" mass="79931">MSTFTPNATVWHNYGLWQCTSQIPTDRPVPIGAAYMSGWVILRNELWIATVSDMALDLLLSRADMDFLEECATAQLSCWVCGLVFMTRHARMMVPQDISVYCLSGSTTTRRPSAALGRMLSDNLHFWSLQQNWNKLLCSSSGRRGPSRALHPMTDLHLPPQYSEDKRWELCLGYVYTLHVQAQITTRAYRFFGASACPLGYSDYLYDYSTQSCVRSEEVSGEISCVPQGCMIMAQAAPSLLLAVRGCCIAPVKPNGQMLVVVPKEAFPAVRTMLADLNVHFILSRDDVACAHLHPIVLVTAQLLKSLPSIRAVQWERVVLFDWHQIWRQLSRQFCSQTGPFLHRQMQVVLMQVDDISGSKRRPPCNPQELAIILGVHPYFLGKPARTKDIMYERILSIEDERREARKQVCLYEILSIKPPTPHELLVADKYEGFKRMMAAQLGSLAESRLSVAVLRSNETLQGFFDKHRTQEPLSTFAASSFSSGSEDGKCAICMREECEDVAVTRCGHWFCVDCITHASGNGYKKCPLCRTDIARSHDIVIVDRNKCSRSTFFENLAGLLCLRLQKSAHYKMLVVCSYGANMERVARALRLKGLCVVAWSGNAAQLAQHLSRFKSTKKCAMLYDSDFLSLQWMQELPDVQEIMCILPLDTDRTDVCCKLRDALKISSRAQLTFVWDGASSQLPSDEPTCECTEFCQCPILINSLNRIK</sequence>
<keyword evidence="3" id="KW-0862">Zinc</keyword>